<dbReference type="EMBL" id="JAKNHJ010000010">
    <property type="protein sequence ID" value="MCG4618087.1"/>
    <property type="molecule type" value="Genomic_DNA"/>
</dbReference>
<evidence type="ECO:0000313" key="4">
    <source>
        <dbReference type="EMBL" id="MCG4618087.1"/>
    </source>
</evidence>
<dbReference type="CDD" id="cd00004">
    <property type="entry name" value="Sortase"/>
    <property type="match status" value="1"/>
</dbReference>
<evidence type="ECO:0000256" key="2">
    <source>
        <dbReference type="SAM" id="MobiDB-lite"/>
    </source>
</evidence>
<gene>
    <name evidence="4" type="ORF">L0M99_06225</name>
</gene>
<reference evidence="4" key="1">
    <citation type="submission" date="2022-01" db="EMBL/GenBank/DDBJ databases">
        <title>Collection of gut derived symbiotic bacterial strains cultured from healthy donors.</title>
        <authorList>
            <person name="Lin H."/>
            <person name="Kohout C."/>
            <person name="Waligurski E."/>
            <person name="Pamer E.G."/>
        </authorList>
    </citation>
    <scope>NUCLEOTIDE SEQUENCE</scope>
    <source>
        <strain evidence="4">DFI.7.46</strain>
    </source>
</reference>
<dbReference type="SUPFAM" id="SSF63817">
    <property type="entry name" value="Sortase"/>
    <property type="match status" value="1"/>
</dbReference>
<accession>A0AAJ1BBZ7</accession>
<dbReference type="Proteomes" id="UP001200537">
    <property type="component" value="Unassembled WGS sequence"/>
</dbReference>
<evidence type="ECO:0000313" key="5">
    <source>
        <dbReference type="Proteomes" id="UP001200537"/>
    </source>
</evidence>
<evidence type="ECO:0000256" key="3">
    <source>
        <dbReference type="SAM" id="Phobius"/>
    </source>
</evidence>
<sequence length="242" mass="25540">MAGCVIAAAGKTRRARWVRWIQVICIALSLLLVALLGYSWWQGRTGDSEIDGLLIKTQEVIPSSRQVGVIATQTPENAKESGASSGKAAGKGQGGTADTTAPGGASPYLETVNLSGYEVTGILQIPDLNRSWPIIASGDAAATAKIPSIYGGNPASGDLVIADGADNQQFSGLKDLPDGSEVVFTDISGHEYRYQLATVETVPSSKLSAISRHRERWDAAIITPNFSGRSQIVTRLVKSENN</sequence>
<name>A0AAJ1BBZ7_9ACTO</name>
<dbReference type="AlphaFoldDB" id="A0AAJ1BBZ7"/>
<protein>
    <submittedName>
        <fullName evidence="4">Sortase</fullName>
    </submittedName>
</protein>
<dbReference type="InterPro" id="IPR005754">
    <property type="entry name" value="Sortase"/>
</dbReference>
<evidence type="ECO:0000256" key="1">
    <source>
        <dbReference type="ARBA" id="ARBA00022801"/>
    </source>
</evidence>
<keyword evidence="3" id="KW-1133">Transmembrane helix</keyword>
<feature type="transmembrane region" description="Helical" evidence="3">
    <location>
        <begin position="20"/>
        <end position="41"/>
    </location>
</feature>
<dbReference type="Pfam" id="PF04203">
    <property type="entry name" value="Sortase"/>
    <property type="match status" value="1"/>
</dbReference>
<organism evidence="4 5">
    <name type="scientific">Varibaculum cambriense</name>
    <dbReference type="NCBI Taxonomy" id="184870"/>
    <lineage>
        <taxon>Bacteria</taxon>
        <taxon>Bacillati</taxon>
        <taxon>Actinomycetota</taxon>
        <taxon>Actinomycetes</taxon>
        <taxon>Actinomycetales</taxon>
        <taxon>Actinomycetaceae</taxon>
        <taxon>Varibaculum</taxon>
    </lineage>
</organism>
<comment type="caution">
    <text evidence="4">The sequence shown here is derived from an EMBL/GenBank/DDBJ whole genome shotgun (WGS) entry which is preliminary data.</text>
</comment>
<keyword evidence="1" id="KW-0378">Hydrolase</keyword>
<dbReference type="InterPro" id="IPR023365">
    <property type="entry name" value="Sortase_dom-sf"/>
</dbReference>
<dbReference type="RefSeq" id="WP_024059757.1">
    <property type="nucleotide sequence ID" value="NZ_JAGZVZ010000002.1"/>
</dbReference>
<feature type="region of interest" description="Disordered" evidence="2">
    <location>
        <begin position="73"/>
        <end position="104"/>
    </location>
</feature>
<dbReference type="Gene3D" id="2.40.260.10">
    <property type="entry name" value="Sortase"/>
    <property type="match status" value="1"/>
</dbReference>
<proteinExistence type="predicted"/>
<dbReference type="GO" id="GO:0016787">
    <property type="term" value="F:hydrolase activity"/>
    <property type="evidence" value="ECO:0007669"/>
    <property type="project" value="UniProtKB-KW"/>
</dbReference>
<keyword evidence="3" id="KW-0472">Membrane</keyword>
<keyword evidence="3" id="KW-0812">Transmembrane</keyword>